<feature type="compositionally biased region" description="Basic and acidic residues" evidence="5">
    <location>
        <begin position="8"/>
        <end position="25"/>
    </location>
</feature>
<dbReference type="GO" id="GO:0003677">
    <property type="term" value="F:DNA binding"/>
    <property type="evidence" value="ECO:0007669"/>
    <property type="project" value="UniProtKB-UniRule"/>
</dbReference>
<reference evidence="7 8" key="1">
    <citation type="journal article" date="2013" name="Genome Biol.">
        <title>Genome of Acanthamoeba castellanii highlights extensive lateral gene transfer and early evolution of tyrosine kinase signaling.</title>
        <authorList>
            <person name="Clarke M."/>
            <person name="Lohan A.J."/>
            <person name="Liu B."/>
            <person name="Lagkouvardos I."/>
            <person name="Roy S."/>
            <person name="Zafar N."/>
            <person name="Bertelli C."/>
            <person name="Schilde C."/>
            <person name="Kianianmomeni A."/>
            <person name="Burglin T.R."/>
            <person name="Frech C."/>
            <person name="Turcotte B."/>
            <person name="Kopec K.O."/>
            <person name="Synnott J.M."/>
            <person name="Choo C."/>
            <person name="Paponov I."/>
            <person name="Finkler A."/>
            <person name="Soon Heng Tan C."/>
            <person name="Hutchins A.P."/>
            <person name="Weinmeier T."/>
            <person name="Rattei T."/>
            <person name="Chu J.S."/>
            <person name="Gimenez G."/>
            <person name="Irimia M."/>
            <person name="Rigden D.J."/>
            <person name="Fitzpatrick D.A."/>
            <person name="Lorenzo-Morales J."/>
            <person name="Bateman A."/>
            <person name="Chiu C.H."/>
            <person name="Tang P."/>
            <person name="Hegemann P."/>
            <person name="Fromm H."/>
            <person name="Raoult D."/>
            <person name="Greub G."/>
            <person name="Miranda-Saavedra D."/>
            <person name="Chen N."/>
            <person name="Nash P."/>
            <person name="Ginger M.L."/>
            <person name="Horn M."/>
            <person name="Schaap P."/>
            <person name="Caler L."/>
            <person name="Loftus B."/>
        </authorList>
    </citation>
    <scope>NUCLEOTIDE SEQUENCE [LARGE SCALE GENOMIC DNA]</scope>
    <source>
        <strain evidence="7 8">Neff</strain>
    </source>
</reference>
<feature type="domain" description="Homeobox" evidence="6">
    <location>
        <begin position="16"/>
        <end position="79"/>
    </location>
</feature>
<protein>
    <submittedName>
        <fullName evidence="7">Homeobox domain containing protein</fullName>
    </submittedName>
</protein>
<organism evidence="7 8">
    <name type="scientific">Acanthamoeba castellanii (strain ATCC 30010 / Neff)</name>
    <dbReference type="NCBI Taxonomy" id="1257118"/>
    <lineage>
        <taxon>Eukaryota</taxon>
        <taxon>Amoebozoa</taxon>
        <taxon>Discosea</taxon>
        <taxon>Longamoebia</taxon>
        <taxon>Centramoebida</taxon>
        <taxon>Acanthamoebidae</taxon>
        <taxon>Acanthamoeba</taxon>
    </lineage>
</organism>
<dbReference type="InterPro" id="IPR008422">
    <property type="entry name" value="KN_HD"/>
</dbReference>
<evidence type="ECO:0000256" key="2">
    <source>
        <dbReference type="ARBA" id="ARBA00023155"/>
    </source>
</evidence>
<dbReference type="RefSeq" id="XP_004353311.1">
    <property type="nucleotide sequence ID" value="XM_004353259.1"/>
</dbReference>
<keyword evidence="3 4" id="KW-0539">Nucleus</keyword>
<feature type="DNA-binding region" description="Homeobox" evidence="4">
    <location>
        <begin position="18"/>
        <end position="80"/>
    </location>
</feature>
<keyword evidence="8" id="KW-1185">Reference proteome</keyword>
<dbReference type="GO" id="GO:0006355">
    <property type="term" value="P:regulation of DNA-templated transcription"/>
    <property type="evidence" value="ECO:0007669"/>
    <property type="project" value="InterPro"/>
</dbReference>
<dbReference type="Proteomes" id="UP000011083">
    <property type="component" value="Unassembled WGS sequence"/>
</dbReference>
<evidence type="ECO:0000313" key="8">
    <source>
        <dbReference type="Proteomes" id="UP000011083"/>
    </source>
</evidence>
<evidence type="ECO:0000256" key="1">
    <source>
        <dbReference type="ARBA" id="ARBA00023125"/>
    </source>
</evidence>
<feature type="region of interest" description="Disordered" evidence="5">
    <location>
        <begin position="1"/>
        <end position="25"/>
    </location>
</feature>
<name>L8HGC9_ACACF</name>
<evidence type="ECO:0000256" key="3">
    <source>
        <dbReference type="ARBA" id="ARBA00023242"/>
    </source>
</evidence>
<dbReference type="InterPro" id="IPR001356">
    <property type="entry name" value="HD"/>
</dbReference>
<dbReference type="VEuPathDB" id="AmoebaDB:ACA1_025860"/>
<dbReference type="SUPFAM" id="SSF46689">
    <property type="entry name" value="Homeodomain-like"/>
    <property type="match status" value="1"/>
</dbReference>
<gene>
    <name evidence="7" type="ORF">ACA1_025860</name>
</gene>
<dbReference type="STRING" id="1257118.L8HGC9"/>
<dbReference type="EMBL" id="KB007852">
    <property type="protein sequence ID" value="ELR23783.1"/>
    <property type="molecule type" value="Genomic_DNA"/>
</dbReference>
<dbReference type="GO" id="GO:0005634">
    <property type="term" value="C:nucleus"/>
    <property type="evidence" value="ECO:0007669"/>
    <property type="project" value="UniProtKB-SubCell"/>
</dbReference>
<dbReference type="OrthoDB" id="20948at2759"/>
<sequence>MLSKSPHLHNEKADTAQRKRKRDNLTQEVKEVMMAWINEHIANPYPTKEEKEELSLRTGLTTTQISNWFTNARRRYLKINEPEKQQDFHLSYPL</sequence>
<evidence type="ECO:0000256" key="4">
    <source>
        <dbReference type="PROSITE-ProRule" id="PRU00108"/>
    </source>
</evidence>
<comment type="subcellular location">
    <subcellularLocation>
        <location evidence="4">Nucleus</location>
    </subcellularLocation>
</comment>
<dbReference type="Pfam" id="PF05920">
    <property type="entry name" value="Homeobox_KN"/>
    <property type="match status" value="1"/>
</dbReference>
<accession>L8HGC9</accession>
<evidence type="ECO:0000256" key="5">
    <source>
        <dbReference type="SAM" id="MobiDB-lite"/>
    </source>
</evidence>
<proteinExistence type="predicted"/>
<evidence type="ECO:0000259" key="6">
    <source>
        <dbReference type="PROSITE" id="PS50071"/>
    </source>
</evidence>
<dbReference type="KEGG" id="acan:ACA1_025860"/>
<keyword evidence="2 4" id="KW-0371">Homeobox</keyword>
<dbReference type="Gene3D" id="1.10.10.60">
    <property type="entry name" value="Homeodomain-like"/>
    <property type="match status" value="1"/>
</dbReference>
<keyword evidence="1 4" id="KW-0238">DNA-binding</keyword>
<dbReference type="CDD" id="cd00086">
    <property type="entry name" value="homeodomain"/>
    <property type="match status" value="1"/>
</dbReference>
<dbReference type="InterPro" id="IPR009057">
    <property type="entry name" value="Homeodomain-like_sf"/>
</dbReference>
<dbReference type="GeneID" id="14924777"/>
<dbReference type="SMART" id="SM00389">
    <property type="entry name" value="HOX"/>
    <property type="match status" value="1"/>
</dbReference>
<dbReference type="PROSITE" id="PS50071">
    <property type="entry name" value="HOMEOBOX_2"/>
    <property type="match status" value="1"/>
</dbReference>
<dbReference type="AlphaFoldDB" id="L8HGC9"/>
<evidence type="ECO:0000313" key="7">
    <source>
        <dbReference type="EMBL" id="ELR23783.1"/>
    </source>
</evidence>
<dbReference type="OMA" id="AWINEHI"/>
<dbReference type="InterPro" id="IPR050224">
    <property type="entry name" value="TALE_homeobox"/>
</dbReference>
<dbReference type="PANTHER" id="PTHR11850">
    <property type="entry name" value="HOMEOBOX PROTEIN TRANSCRIPTION FACTORS"/>
    <property type="match status" value="1"/>
</dbReference>